<protein>
    <recommendedName>
        <fullName evidence="1">SGNH hydrolase-type esterase domain-containing protein</fullName>
    </recommendedName>
</protein>
<reference evidence="2 3" key="1">
    <citation type="journal article" date="2018" name="Syst. Appl. Microbiol.">
        <title>Ereboglobus luteus gen. nov. sp. nov. from cockroach guts, and new insights into the oxygen relationship of the genera Opitutus and Didymococcus (Verrucomicrobia: Opitutaceae).</title>
        <authorList>
            <person name="Tegtmeier D."/>
            <person name="Belitz A."/>
            <person name="Radek R."/>
            <person name="Heimerl T."/>
            <person name="Brune A."/>
        </authorList>
    </citation>
    <scope>NUCLEOTIDE SEQUENCE [LARGE SCALE GENOMIC DNA]</scope>
    <source>
        <strain evidence="2 3">Ho45</strain>
    </source>
</reference>
<feature type="domain" description="SGNH hydrolase-type esterase" evidence="1">
    <location>
        <begin position="178"/>
        <end position="362"/>
    </location>
</feature>
<dbReference type="InterPro" id="IPR036514">
    <property type="entry name" value="SGNH_hydro_sf"/>
</dbReference>
<name>A0A2U8E7F4_9BACT</name>
<dbReference type="AlphaFoldDB" id="A0A2U8E7F4"/>
<dbReference type="PANTHER" id="PTHR43784">
    <property type="entry name" value="GDSL-LIKE LIPASE/ACYLHYDROLASE, PUTATIVE (AFU_ORTHOLOGUE AFUA_2G00820)-RELATED"/>
    <property type="match status" value="1"/>
</dbReference>
<dbReference type="CDD" id="cd01830">
    <property type="entry name" value="XynE_like"/>
    <property type="match status" value="1"/>
</dbReference>
<dbReference type="InterPro" id="IPR053140">
    <property type="entry name" value="GDSL_Rv0518-like"/>
</dbReference>
<dbReference type="InterPro" id="IPR013830">
    <property type="entry name" value="SGNH_hydro"/>
</dbReference>
<organism evidence="2 3">
    <name type="scientific">Ereboglobus luteus</name>
    <dbReference type="NCBI Taxonomy" id="1796921"/>
    <lineage>
        <taxon>Bacteria</taxon>
        <taxon>Pseudomonadati</taxon>
        <taxon>Verrucomicrobiota</taxon>
        <taxon>Opitutia</taxon>
        <taxon>Opitutales</taxon>
        <taxon>Opitutaceae</taxon>
        <taxon>Ereboglobus</taxon>
    </lineage>
</organism>
<gene>
    <name evidence="2" type="ORF">CKA38_14120</name>
</gene>
<dbReference type="Gene3D" id="3.40.50.1110">
    <property type="entry name" value="SGNH hydrolase"/>
    <property type="match status" value="1"/>
</dbReference>
<dbReference type="PANTHER" id="PTHR43784:SF2">
    <property type="entry name" value="GDSL-LIKE LIPASE_ACYLHYDROLASE, PUTATIVE (AFU_ORTHOLOGUE AFUA_2G00820)-RELATED"/>
    <property type="match status" value="1"/>
</dbReference>
<dbReference type="GO" id="GO:0016788">
    <property type="term" value="F:hydrolase activity, acting on ester bonds"/>
    <property type="evidence" value="ECO:0007669"/>
    <property type="project" value="UniProtKB-ARBA"/>
</dbReference>
<evidence type="ECO:0000259" key="1">
    <source>
        <dbReference type="Pfam" id="PF13472"/>
    </source>
</evidence>
<evidence type="ECO:0000313" key="3">
    <source>
        <dbReference type="Proteomes" id="UP000244896"/>
    </source>
</evidence>
<keyword evidence="3" id="KW-1185">Reference proteome</keyword>
<dbReference type="EMBL" id="CP023004">
    <property type="protein sequence ID" value="AWI10715.1"/>
    <property type="molecule type" value="Genomic_DNA"/>
</dbReference>
<dbReference type="OrthoDB" id="1828825at2"/>
<dbReference type="KEGG" id="elut:CKA38_14120"/>
<accession>A0A2U8E7F4</accession>
<evidence type="ECO:0000313" key="2">
    <source>
        <dbReference type="EMBL" id="AWI10715.1"/>
    </source>
</evidence>
<dbReference type="Pfam" id="PF13472">
    <property type="entry name" value="Lipase_GDSL_2"/>
    <property type="match status" value="1"/>
</dbReference>
<dbReference type="Proteomes" id="UP000244896">
    <property type="component" value="Chromosome"/>
</dbReference>
<dbReference type="SUPFAM" id="SSF52266">
    <property type="entry name" value="SGNH hydrolase"/>
    <property type="match status" value="1"/>
</dbReference>
<sequence length="374" mass="40589">MHWVGTWAASAQKVEAKLMPPSLPELGNVTIRQIVRVSIGGKQMRVRFSNAFAKAGNDLRITAATVAVSNGSHKIKANTLKPLAFQGRSSVAIPAGKLMISDPLDFDLAPGADLTVTIHVEKHVNEVTGHRSARCKSFFQTGDAVAAPSLKSSVNTNTWFYLSGVDVSANENAAAIVCLGDSITDGRGSTEDENRRWPDFLARRLLANPETAHIGVLNQGIGGNTVCRGGKGEPALKRFERDVLLQTGVRWVIVLEGINDLGGGKTDADEIIAAYRRFIALAHKRGMRVFGGTILPCGGSFYAKKPQLEARRQRINDWIRTSGEFDAVIDFDATVRDPKNPDRMLKAADCGDHLHPGDKGYRMMADSIDLSLFK</sequence>
<proteinExistence type="predicted"/>